<dbReference type="Pfam" id="PF03564">
    <property type="entry name" value="DUF1759"/>
    <property type="match status" value="1"/>
</dbReference>
<protein>
    <submittedName>
        <fullName evidence="2">DUF1758 and DUF1759 domain containing protein</fullName>
    </submittedName>
</protein>
<dbReference type="InterPro" id="IPR043502">
    <property type="entry name" value="DNA/RNA_pol_sf"/>
</dbReference>
<evidence type="ECO:0000259" key="1">
    <source>
        <dbReference type="SMART" id="SM00343"/>
    </source>
</evidence>
<dbReference type="AlphaFoldDB" id="A0A077ZMT9"/>
<feature type="domain" description="CCHC-type" evidence="1">
    <location>
        <begin position="336"/>
        <end position="352"/>
    </location>
</feature>
<sequence>MSAKKLLNQRECLKGGVERLLSEMKEHACAGQHALVRRTMELLDTYLVQCREVQYELQGHLQPEEVQTEVSNWMSFELAVVEAKAQIDSLQPESKGLPLFAAESQEPKGPLHGPHLPKWNLPVFDGNVLEFVAFWDQFEAGVHSRQELSDATKFVYLKSALKGAAWEAVTGLSLTSANYAVAVDILKNRFGRPDLIIQNHIVSLLDLQPCAQGSAERLRHLHDKLTWHVRALCAMGKNPAGQMTAAEVLLAIFKLKMPHFLRKKWENDVFTRKEEVTLDSFFEFLRTQVEVEESVKGTSGTYQKPFNVPYLKQNTGRERIATTSMLQTSVSPEIHLCPICSTDGHHFAQCPVFLKMNVKQRWRTVKEQRVCFICLQKGHSSARCEAQNGRCTITGCKQLHHQLLHYGKVDKRSYNGVSPKKESLSDNQHRTADRELHIGVAKTNDGKVILQTAQAKLIGPNGSKALVMCLLDVGSQRSFVRKDLADNLGLKGPNEYISILTFGNRHGRQEVARSVEFCLTPVAQGKPRKWIKALCVPQICGPLDANPPFSKMWKHLPKYNLSDQFPRGTKEVDVLIGADYYYDFVGNEVRKNAADEPVGVQSIFGWILCGKTGRTMEEVSTTLTCQISEEESVNVLLRQFWQLDAIGIIPEENNGSSRAERYCLKRPIQFNGERYVVPLPWKFKPKLPNNYPYALQRLKKLERQMEKKPNERRMYIAAMQEYIDKGWVEEVHPSVEEGKVWYLPHHAVIRGTDSMKKCRVVFDGSASYQGLSLNDLLNPGSALQNDLVGILLRYRRLRFAVQADVEAMFLQTELQQEDRDFVCFL</sequence>
<organism evidence="2 3">
    <name type="scientific">Trichuris trichiura</name>
    <name type="common">Whipworm</name>
    <name type="synonym">Trichocephalus trichiurus</name>
    <dbReference type="NCBI Taxonomy" id="36087"/>
    <lineage>
        <taxon>Eukaryota</taxon>
        <taxon>Metazoa</taxon>
        <taxon>Ecdysozoa</taxon>
        <taxon>Nematoda</taxon>
        <taxon>Enoplea</taxon>
        <taxon>Dorylaimia</taxon>
        <taxon>Trichinellida</taxon>
        <taxon>Trichuridae</taxon>
        <taxon>Trichuris</taxon>
    </lineage>
</organism>
<dbReference type="Proteomes" id="UP000030665">
    <property type="component" value="Unassembled WGS sequence"/>
</dbReference>
<evidence type="ECO:0000313" key="3">
    <source>
        <dbReference type="Proteomes" id="UP000030665"/>
    </source>
</evidence>
<accession>A0A077ZMT9</accession>
<reference evidence="2" key="1">
    <citation type="submission" date="2014-01" db="EMBL/GenBank/DDBJ databases">
        <authorList>
            <person name="Aslett M."/>
        </authorList>
    </citation>
    <scope>NUCLEOTIDE SEQUENCE</scope>
</reference>
<dbReference type="EMBL" id="HG807794">
    <property type="protein sequence ID" value="CDW61064.1"/>
    <property type="molecule type" value="Genomic_DNA"/>
</dbReference>
<dbReference type="PANTHER" id="PTHR47331:SF5">
    <property type="entry name" value="RIBONUCLEASE H"/>
    <property type="match status" value="1"/>
</dbReference>
<dbReference type="InterPro" id="IPR001878">
    <property type="entry name" value="Znf_CCHC"/>
</dbReference>
<gene>
    <name evidence="2" type="ORF">TTRE_0000948701</name>
</gene>
<keyword evidence="3" id="KW-1185">Reference proteome</keyword>
<dbReference type="PANTHER" id="PTHR47331">
    <property type="entry name" value="PHD-TYPE DOMAIN-CONTAINING PROTEIN"/>
    <property type="match status" value="1"/>
</dbReference>
<dbReference type="SUPFAM" id="SSF56672">
    <property type="entry name" value="DNA/RNA polymerases"/>
    <property type="match status" value="1"/>
</dbReference>
<dbReference type="OrthoDB" id="5918988at2759"/>
<reference evidence="2" key="2">
    <citation type="submission" date="2014-03" db="EMBL/GenBank/DDBJ databases">
        <title>The whipworm genome and dual-species transcriptomics of an intimate host-pathogen interaction.</title>
        <authorList>
            <person name="Foth B.J."/>
            <person name="Tsai I.J."/>
            <person name="Reid A.J."/>
            <person name="Bancroft A.J."/>
            <person name="Nichol S."/>
            <person name="Tracey A."/>
            <person name="Holroyd N."/>
            <person name="Cotton J.A."/>
            <person name="Stanley E.J."/>
            <person name="Zarowiecki M."/>
            <person name="Liu J.Z."/>
            <person name="Huckvale T."/>
            <person name="Cooper P.J."/>
            <person name="Grencis R.K."/>
            <person name="Berriman M."/>
        </authorList>
    </citation>
    <scope>NUCLEOTIDE SEQUENCE [LARGE SCALE GENOMIC DNA]</scope>
</reference>
<feature type="domain" description="CCHC-type" evidence="1">
    <location>
        <begin position="370"/>
        <end position="386"/>
    </location>
</feature>
<proteinExistence type="predicted"/>
<name>A0A077ZMT9_TRITR</name>
<dbReference type="GO" id="GO:0008270">
    <property type="term" value="F:zinc ion binding"/>
    <property type="evidence" value="ECO:0007669"/>
    <property type="project" value="InterPro"/>
</dbReference>
<dbReference type="InterPro" id="IPR005312">
    <property type="entry name" value="DUF1759"/>
</dbReference>
<dbReference type="SMART" id="SM00343">
    <property type="entry name" value="ZnF_C2HC"/>
    <property type="match status" value="2"/>
</dbReference>
<dbReference type="InterPro" id="IPR008737">
    <property type="entry name" value="DUF1758"/>
</dbReference>
<evidence type="ECO:0000313" key="2">
    <source>
        <dbReference type="EMBL" id="CDW61064.1"/>
    </source>
</evidence>
<dbReference type="GO" id="GO:0003676">
    <property type="term" value="F:nucleic acid binding"/>
    <property type="evidence" value="ECO:0007669"/>
    <property type="project" value="InterPro"/>
</dbReference>
<dbReference type="STRING" id="36087.A0A077ZMT9"/>
<dbReference type="Pfam" id="PF05585">
    <property type="entry name" value="DUF1758"/>
    <property type="match status" value="1"/>
</dbReference>